<dbReference type="AlphaFoldDB" id="A0A1M6B0W0"/>
<evidence type="ECO:0000256" key="7">
    <source>
        <dbReference type="ARBA" id="ARBA00023136"/>
    </source>
</evidence>
<evidence type="ECO:0000313" key="11">
    <source>
        <dbReference type="Proteomes" id="UP000184432"/>
    </source>
</evidence>
<keyword evidence="11" id="KW-1185">Reference proteome</keyword>
<evidence type="ECO:0000256" key="1">
    <source>
        <dbReference type="ARBA" id="ARBA00004651"/>
    </source>
</evidence>
<dbReference type="RefSeq" id="WP_073313662.1">
    <property type="nucleotide sequence ID" value="NZ_FQYP01000001.1"/>
</dbReference>
<dbReference type="EMBL" id="FQYP01000001">
    <property type="protein sequence ID" value="SHI42307.1"/>
    <property type="molecule type" value="Genomic_DNA"/>
</dbReference>
<accession>A0A1M6B0W0</accession>
<feature type="transmembrane region" description="Helical" evidence="9">
    <location>
        <begin position="201"/>
        <end position="218"/>
    </location>
</feature>
<sequence length="294" mass="33993">MILNKRIPLSYTLKKIKWDVVITALFATIIHFFSVHIIPINLPIALGAFLGTSITLLLSFKLAQSYDRWWEARKIWGSIVNDSRTLIIQILNFSKADHSIHRKIGLRQIAWCYSLGQSLRKQDPTENLEPFISEDELLRVKTLKNVPLHLINLHAMDVKFLLDQNHINSYQQIQIDQTMSRLTAAMGMAERIKNTVFPKSYRLTLKFFIYLFLVLLSLSLTDLAGFIEVPLLVAISLPFFMLEKIAFNMQDPFENKPTDTAMTSIGRTIEINLKELLQEQEIPEPLTTKKYYIL</sequence>
<evidence type="ECO:0000256" key="5">
    <source>
        <dbReference type="ARBA" id="ARBA00022989"/>
    </source>
</evidence>
<name>A0A1M6B0W0_9FLAO</name>
<dbReference type="OrthoDB" id="445589at2"/>
<keyword evidence="6" id="KW-0406">Ion transport</keyword>
<evidence type="ECO:0000256" key="6">
    <source>
        <dbReference type="ARBA" id="ARBA00023065"/>
    </source>
</evidence>
<keyword evidence="2" id="KW-0813">Transport</keyword>
<comment type="subcellular location">
    <subcellularLocation>
        <location evidence="1">Cell membrane</location>
        <topology evidence="1">Multi-pass membrane protein</topology>
    </subcellularLocation>
</comment>
<dbReference type="Proteomes" id="UP000184432">
    <property type="component" value="Unassembled WGS sequence"/>
</dbReference>
<organism evidence="10 11">
    <name type="scientific">Aquimarina spongiae</name>
    <dbReference type="NCBI Taxonomy" id="570521"/>
    <lineage>
        <taxon>Bacteria</taxon>
        <taxon>Pseudomonadati</taxon>
        <taxon>Bacteroidota</taxon>
        <taxon>Flavobacteriia</taxon>
        <taxon>Flavobacteriales</taxon>
        <taxon>Flavobacteriaceae</taxon>
        <taxon>Aquimarina</taxon>
    </lineage>
</organism>
<reference evidence="11" key="1">
    <citation type="submission" date="2016-11" db="EMBL/GenBank/DDBJ databases">
        <authorList>
            <person name="Varghese N."/>
            <person name="Submissions S."/>
        </authorList>
    </citation>
    <scope>NUCLEOTIDE SEQUENCE [LARGE SCALE GENOMIC DNA]</scope>
    <source>
        <strain evidence="11">DSM 22623</strain>
    </source>
</reference>
<evidence type="ECO:0000256" key="2">
    <source>
        <dbReference type="ARBA" id="ARBA00022448"/>
    </source>
</evidence>
<evidence type="ECO:0000313" key="10">
    <source>
        <dbReference type="EMBL" id="SHI42307.1"/>
    </source>
</evidence>
<evidence type="ECO:0000256" key="4">
    <source>
        <dbReference type="ARBA" id="ARBA00022692"/>
    </source>
</evidence>
<feature type="transmembrane region" description="Helical" evidence="9">
    <location>
        <begin position="44"/>
        <end position="63"/>
    </location>
</feature>
<dbReference type="Pfam" id="PF25539">
    <property type="entry name" value="Bestrophin_2"/>
    <property type="match status" value="1"/>
</dbReference>
<dbReference type="PANTHER" id="PTHR33281:SF19">
    <property type="entry name" value="VOLTAGE-DEPENDENT ANION CHANNEL-FORMING PROTEIN YNEE"/>
    <property type="match status" value="1"/>
</dbReference>
<keyword evidence="5 9" id="KW-1133">Transmembrane helix</keyword>
<comment type="similarity">
    <text evidence="8">Belongs to the anion channel-forming bestrophin (TC 1.A.46) family.</text>
</comment>
<dbReference type="GO" id="GO:0005254">
    <property type="term" value="F:chloride channel activity"/>
    <property type="evidence" value="ECO:0007669"/>
    <property type="project" value="InterPro"/>
</dbReference>
<evidence type="ECO:0000256" key="9">
    <source>
        <dbReference type="SAM" id="Phobius"/>
    </source>
</evidence>
<evidence type="ECO:0000256" key="3">
    <source>
        <dbReference type="ARBA" id="ARBA00022475"/>
    </source>
</evidence>
<protein>
    <submittedName>
        <fullName evidence="10">Putative membrane protein</fullName>
    </submittedName>
</protein>
<proteinExistence type="inferred from homology"/>
<evidence type="ECO:0000256" key="8">
    <source>
        <dbReference type="ARBA" id="ARBA00034708"/>
    </source>
</evidence>
<dbReference type="STRING" id="570521.SAMN04488508_101571"/>
<dbReference type="InterPro" id="IPR044669">
    <property type="entry name" value="YneE/VCCN1/2-like"/>
</dbReference>
<keyword evidence="4 9" id="KW-0812">Transmembrane</keyword>
<dbReference type="PANTHER" id="PTHR33281">
    <property type="entry name" value="UPF0187 PROTEIN YNEE"/>
    <property type="match status" value="1"/>
</dbReference>
<keyword evidence="3" id="KW-1003">Cell membrane</keyword>
<gene>
    <name evidence="10" type="ORF">SAMN04488508_101571</name>
</gene>
<feature type="transmembrane region" description="Helical" evidence="9">
    <location>
        <begin position="20"/>
        <end position="38"/>
    </location>
</feature>
<keyword evidence="7 9" id="KW-0472">Membrane</keyword>
<dbReference type="GO" id="GO:0005886">
    <property type="term" value="C:plasma membrane"/>
    <property type="evidence" value="ECO:0007669"/>
    <property type="project" value="UniProtKB-SubCell"/>
</dbReference>